<reference evidence="2" key="1">
    <citation type="submission" date="2018-06" db="EMBL/GenBank/DDBJ databases">
        <authorList>
            <person name="Zhirakovskaya E."/>
        </authorList>
    </citation>
    <scope>NUCLEOTIDE SEQUENCE</scope>
</reference>
<evidence type="ECO:0000256" key="1">
    <source>
        <dbReference type="SAM" id="MobiDB-lite"/>
    </source>
</evidence>
<sequence>MHEPASQIDVAEPGDGLAEVIPLPPTDRQSYYQRNTGALPKIGVRSSELHRRSSLPSPVNIDSNGFVDKIRNLLTGR</sequence>
<dbReference type="AlphaFoldDB" id="A0A3B0SFX0"/>
<feature type="region of interest" description="Disordered" evidence="1">
    <location>
        <begin position="1"/>
        <end position="31"/>
    </location>
</feature>
<name>A0A3B0SFX0_9ZZZZ</name>
<accession>A0A3B0SFX0</accession>
<protein>
    <submittedName>
        <fullName evidence="2">Uncharacterized protein</fullName>
    </submittedName>
</protein>
<proteinExistence type="predicted"/>
<gene>
    <name evidence="2" type="ORF">MNBD_ACTINO01-1375</name>
</gene>
<dbReference type="EMBL" id="UOEI01000301">
    <property type="protein sequence ID" value="VAW01402.1"/>
    <property type="molecule type" value="Genomic_DNA"/>
</dbReference>
<evidence type="ECO:0000313" key="2">
    <source>
        <dbReference type="EMBL" id="VAW01402.1"/>
    </source>
</evidence>
<organism evidence="2">
    <name type="scientific">hydrothermal vent metagenome</name>
    <dbReference type="NCBI Taxonomy" id="652676"/>
    <lineage>
        <taxon>unclassified sequences</taxon>
        <taxon>metagenomes</taxon>
        <taxon>ecological metagenomes</taxon>
    </lineage>
</organism>